<dbReference type="InterPro" id="IPR007527">
    <property type="entry name" value="Znf_SWIM"/>
</dbReference>
<feature type="domain" description="SWIM-type" evidence="2">
    <location>
        <begin position="54"/>
        <end position="91"/>
    </location>
</feature>
<accession>A0A6J7EB97</accession>
<feature type="region of interest" description="Disordered" evidence="1">
    <location>
        <begin position="129"/>
        <end position="163"/>
    </location>
</feature>
<organism evidence="3">
    <name type="scientific">freshwater metagenome</name>
    <dbReference type="NCBI Taxonomy" id="449393"/>
    <lineage>
        <taxon>unclassified sequences</taxon>
        <taxon>metagenomes</taxon>
        <taxon>ecological metagenomes</taxon>
    </lineage>
</organism>
<dbReference type="GO" id="GO:0008270">
    <property type="term" value="F:zinc ion binding"/>
    <property type="evidence" value="ECO:0007669"/>
    <property type="project" value="InterPro"/>
</dbReference>
<dbReference type="AlphaFoldDB" id="A0A6J7EB97"/>
<proteinExistence type="predicted"/>
<feature type="compositionally biased region" description="Gly residues" evidence="1">
    <location>
        <begin position="136"/>
        <end position="145"/>
    </location>
</feature>
<gene>
    <name evidence="3" type="ORF">UFOPK3376_01476</name>
</gene>
<evidence type="ECO:0000259" key="2">
    <source>
        <dbReference type="PROSITE" id="PS50966"/>
    </source>
</evidence>
<dbReference type="EMBL" id="CAFBLP010000033">
    <property type="protein sequence ID" value="CAB4880487.1"/>
    <property type="molecule type" value="Genomic_DNA"/>
</dbReference>
<name>A0A6J7EB97_9ZZZZ</name>
<evidence type="ECO:0000256" key="1">
    <source>
        <dbReference type="SAM" id="MobiDB-lite"/>
    </source>
</evidence>
<reference evidence="3" key="1">
    <citation type="submission" date="2020-05" db="EMBL/GenBank/DDBJ databases">
        <authorList>
            <person name="Chiriac C."/>
            <person name="Salcher M."/>
            <person name="Ghai R."/>
            <person name="Kavagutti S V."/>
        </authorList>
    </citation>
    <scope>NUCLEOTIDE SEQUENCE</scope>
</reference>
<evidence type="ECO:0000313" key="3">
    <source>
        <dbReference type="EMBL" id="CAB4880487.1"/>
    </source>
</evidence>
<dbReference type="PROSITE" id="PS50966">
    <property type="entry name" value="ZF_SWIM"/>
    <property type="match status" value="1"/>
</dbReference>
<dbReference type="Pfam" id="PF04434">
    <property type="entry name" value="SWIM"/>
    <property type="match status" value="1"/>
</dbReference>
<sequence>MTVRPTPEQVLSLAPDKAAAAAALSSASATSWSAAGCDDTAVWGNYIAASAEPYMVAIDLSDDQAGPAYRCNCPSRKIPCKHALGLLLFYANDGVVRAQRLPFAAEWLQRRAARAQAHDEQPAIADTVASHDGGEEGTAGAGALGGAARAPRVQFGDADPGRLKRQLERSERMRAGLQELDRWLADRIRAGLAAPELADIGTWDRLAARLVDAQCGALANRVKRVATKVGQHAQWHEDVLEELALLHVLAVGAQRTSALSSELAEGVHVATGLTVAKDDVLAGVPSTARWIVAGESRTREDRITVQRTWLCDAAGSPGGRTTWAMLLGFGVFGAEVGSPYPIGSALEADLHWYPGGIALRALVGLQHSEARPYAPGPAPAPIAEALAACGWAIAGEPWLERYPLCISAAPAPLGNGRWALTDTTGSVPIVAGFWRMAELVCVSGGAPITLVGEWSTDGFLPLTAWGNNQVVVL</sequence>
<protein>
    <submittedName>
        <fullName evidence="3">Unannotated protein</fullName>
    </submittedName>
</protein>